<evidence type="ECO:0000256" key="1">
    <source>
        <dbReference type="ARBA" id="ARBA00006594"/>
    </source>
</evidence>
<proteinExistence type="inferred from homology"/>
<dbReference type="InterPro" id="IPR029063">
    <property type="entry name" value="SAM-dependent_MTases_sf"/>
</dbReference>
<dbReference type="Pfam" id="PF02384">
    <property type="entry name" value="N6_Mtase"/>
    <property type="match status" value="1"/>
</dbReference>
<evidence type="ECO:0000259" key="6">
    <source>
        <dbReference type="Pfam" id="PF02384"/>
    </source>
</evidence>
<dbReference type="RefSeq" id="WP_101052919.1">
    <property type="nucleotide sequence ID" value="NZ_BMXX01000004.1"/>
</dbReference>
<dbReference type="Proteomes" id="UP000247584">
    <property type="component" value="Unassembled WGS sequence"/>
</dbReference>
<dbReference type="PANTHER" id="PTHR33841">
    <property type="entry name" value="DNA METHYLTRANSFERASE YEEA-RELATED"/>
    <property type="match status" value="1"/>
</dbReference>
<accession>A0ABX5PR06</accession>
<evidence type="ECO:0000256" key="2">
    <source>
        <dbReference type="ARBA" id="ARBA00011900"/>
    </source>
</evidence>
<dbReference type="SUPFAM" id="SSF53335">
    <property type="entry name" value="S-adenosyl-L-methionine-dependent methyltransferases"/>
    <property type="match status" value="1"/>
</dbReference>
<evidence type="ECO:0000256" key="5">
    <source>
        <dbReference type="ARBA" id="ARBA00047942"/>
    </source>
</evidence>
<comment type="catalytic activity">
    <reaction evidence="5">
        <text>a 2'-deoxyadenosine in DNA + S-adenosyl-L-methionine = an N(6)-methyl-2'-deoxyadenosine in DNA + S-adenosyl-L-homocysteine + H(+)</text>
        <dbReference type="Rhea" id="RHEA:15197"/>
        <dbReference type="Rhea" id="RHEA-COMP:12418"/>
        <dbReference type="Rhea" id="RHEA-COMP:12419"/>
        <dbReference type="ChEBI" id="CHEBI:15378"/>
        <dbReference type="ChEBI" id="CHEBI:57856"/>
        <dbReference type="ChEBI" id="CHEBI:59789"/>
        <dbReference type="ChEBI" id="CHEBI:90615"/>
        <dbReference type="ChEBI" id="CHEBI:90616"/>
        <dbReference type="EC" id="2.1.1.72"/>
    </reaction>
</comment>
<keyword evidence="9" id="KW-1185">Reference proteome</keyword>
<dbReference type="GO" id="GO:0032259">
    <property type="term" value="P:methylation"/>
    <property type="evidence" value="ECO:0007669"/>
    <property type="project" value="UniProtKB-KW"/>
</dbReference>
<evidence type="ECO:0000313" key="9">
    <source>
        <dbReference type="Proteomes" id="UP000247584"/>
    </source>
</evidence>
<evidence type="ECO:0000256" key="4">
    <source>
        <dbReference type="ARBA" id="ARBA00022679"/>
    </source>
</evidence>
<feature type="domain" description="Type ISP restriction-modification enzyme LLaBIII C-terminal specificity" evidence="7">
    <location>
        <begin position="686"/>
        <end position="1013"/>
    </location>
</feature>
<reference evidence="8 9" key="1">
    <citation type="submission" date="2018-06" db="EMBL/GenBank/DDBJ databases">
        <title>Genomic Encyclopedia of Type Strains, Phase III (KMG-III): the genomes of soil and plant-associated and newly described type strains.</title>
        <authorList>
            <person name="Whitman W."/>
        </authorList>
    </citation>
    <scope>NUCLEOTIDE SEQUENCE [LARGE SCALE GENOMIC DNA]</scope>
    <source>
        <strain evidence="8 9">JC5</strain>
    </source>
</reference>
<keyword evidence="4" id="KW-0808">Transferase</keyword>
<feature type="domain" description="DNA methylase adenine-specific" evidence="6">
    <location>
        <begin position="335"/>
        <end position="497"/>
    </location>
</feature>
<dbReference type="PANTHER" id="PTHR33841:SF1">
    <property type="entry name" value="DNA METHYLTRANSFERASE A"/>
    <property type="match status" value="1"/>
</dbReference>
<dbReference type="InterPro" id="IPR050953">
    <property type="entry name" value="N4_N6_ade-DNA_methylase"/>
</dbReference>
<comment type="similarity">
    <text evidence="1">Belongs to the N(4)/N(6)-methyltransferase family.</text>
</comment>
<dbReference type="EMBL" id="QJSY01000005">
    <property type="protein sequence ID" value="PYE59931.1"/>
    <property type="molecule type" value="Genomic_DNA"/>
</dbReference>
<evidence type="ECO:0000259" key="7">
    <source>
        <dbReference type="Pfam" id="PF18135"/>
    </source>
</evidence>
<dbReference type="EC" id="2.1.1.72" evidence="2"/>
<organism evidence="8 9">
    <name type="scientific">Shewanella chilikensis</name>
    <dbReference type="NCBI Taxonomy" id="558541"/>
    <lineage>
        <taxon>Bacteria</taxon>
        <taxon>Pseudomonadati</taxon>
        <taxon>Pseudomonadota</taxon>
        <taxon>Gammaproteobacteria</taxon>
        <taxon>Alteromonadales</taxon>
        <taxon>Shewanellaceae</taxon>
        <taxon>Shewanella</taxon>
    </lineage>
</organism>
<name>A0ABX5PR06_9GAMM</name>
<dbReference type="InterPro" id="IPR041635">
    <property type="entry name" value="Type_ISP_LLaBIII_C"/>
</dbReference>
<evidence type="ECO:0000256" key="3">
    <source>
        <dbReference type="ARBA" id="ARBA00022603"/>
    </source>
</evidence>
<evidence type="ECO:0000313" key="8">
    <source>
        <dbReference type="EMBL" id="PYE59931.1"/>
    </source>
</evidence>
<dbReference type="PRINTS" id="PR00507">
    <property type="entry name" value="N12N6MTFRASE"/>
</dbReference>
<sequence>MSFDKITESYLKSFQEVCKATYSSGVNSIELASRPVVHRYIESLINLFKSDFSEIVIHHDVNYTKHDRPDWRLEDPSTFGIYCFGDHKSLSIDKEFSLTKSEKKQIERYISLGRPVFVFDGLEFLFFEKDIENPKREQLIPKPANLSSDWDKISANPSVEIEFRNLINNPGYRRWTESQLIEQLAVRARTLSEELKDLLCAPIGSGASTAEEHLIVALHSLKGIIEKHHDPSLSDINSCSDFIAQVLTFGLFYAHTRNPINESSPKERRVAIGEFWNSSATDDAASKLRPFKSIIDELSGVVKGQNILSDWYAEVLGVLAHAEFMGTEKTELDFHALFETFLDKFDSRTRFDRGAFYTPSVLSNWTVEFTKQLCEKHFSGNIFEIADKIIDPCCGTGSFLEALFRENKEESNCKLVGLEILPAPYALAHYRMFEVEKQLSSKLNIEILLTDTLSDYILDSATSIDEGFSKERERAASSCKPPIKIVIGNPPSSNHPANSAPRTKIDSLLNDFRPPKSEISDRQNIQKALNNEAFRFLRWCCERILENGEGIVSLILPGAFTRAISFKYARKWIAEQFDHIYVFEIDGDARTNDAIQSIFSVLQGRMVLFCVKTSESANFNLIHYKDITEKSKGDKLRFLQSTLDIDTLDVFNVSEESYAFAPSKKYPKEKWAKYWPLTKTSCSEGIFKVKCSAVKLAPSAMLFHTSEPMLLRRTQELGNAKISNSVLIKKWFSGQKRPPSSAKLTVDVKSKLLKAAQNKVVSSYNFRPFVYGKVLNDDDLFSALSAAPGGGTRARPEVRKAFMEGAVGISFSPSTIDLGSTLTRFSSFSWALPDNDIVARGNAMIYCDQFSFRTKSGDLEVSSNLNPRVESLFYFSENVQRSALYYIYAVSSSSSYLDSFEGVLYGPSNPVSPPRIPIASDLQIRKMLTMLGEELALLENPDYCPEHSRTLSPVQPIPANFRLNRHSYDASTNSLLLIGEQGTITIDNVPEFIFGLKISGHNVVDKWLREKNTNYFRKDFGNIELEELISLLNRVELQFGVLSKIDPIVEKMILDDNVITSSPL</sequence>
<protein>
    <recommendedName>
        <fullName evidence="2">site-specific DNA-methyltransferase (adenine-specific)</fullName>
        <ecNumber evidence="2">2.1.1.72</ecNumber>
    </recommendedName>
</protein>
<keyword evidence="3 8" id="KW-0489">Methyltransferase</keyword>
<dbReference type="InterPro" id="IPR003356">
    <property type="entry name" value="DNA_methylase_A-5"/>
</dbReference>
<gene>
    <name evidence="8" type="ORF">C8J23_1056</name>
</gene>
<dbReference type="Pfam" id="PF18135">
    <property type="entry name" value="Type_ISP_C"/>
    <property type="match status" value="1"/>
</dbReference>
<comment type="caution">
    <text evidence="8">The sequence shown here is derived from an EMBL/GenBank/DDBJ whole genome shotgun (WGS) entry which is preliminary data.</text>
</comment>
<dbReference type="GO" id="GO:0008168">
    <property type="term" value="F:methyltransferase activity"/>
    <property type="evidence" value="ECO:0007669"/>
    <property type="project" value="UniProtKB-KW"/>
</dbReference>
<dbReference type="Gene3D" id="3.40.50.150">
    <property type="entry name" value="Vaccinia Virus protein VP39"/>
    <property type="match status" value="1"/>
</dbReference>